<dbReference type="GO" id="GO:0003677">
    <property type="term" value="F:DNA binding"/>
    <property type="evidence" value="ECO:0007669"/>
    <property type="project" value="InterPro"/>
</dbReference>
<dbReference type="SUPFAM" id="SSF47413">
    <property type="entry name" value="lambda repressor-like DNA-binding domains"/>
    <property type="match status" value="1"/>
</dbReference>
<dbReference type="SMART" id="SM00530">
    <property type="entry name" value="HTH_XRE"/>
    <property type="match status" value="1"/>
</dbReference>
<dbReference type="Pfam" id="PF01381">
    <property type="entry name" value="HTH_3"/>
    <property type="match status" value="1"/>
</dbReference>
<dbReference type="InterPro" id="IPR010982">
    <property type="entry name" value="Lambda_DNA-bd_dom_sf"/>
</dbReference>
<evidence type="ECO:0000313" key="2">
    <source>
        <dbReference type="EMBL" id="QOK96792.1"/>
    </source>
</evidence>
<dbReference type="Proteomes" id="UP000593970">
    <property type="component" value="Chromosome"/>
</dbReference>
<dbReference type="EMBL" id="CP051169">
    <property type="protein sequence ID" value="QOK96792.1"/>
    <property type="molecule type" value="Genomic_DNA"/>
</dbReference>
<gene>
    <name evidence="2" type="ORF">HF909_10340</name>
</gene>
<dbReference type="Gene3D" id="1.10.260.40">
    <property type="entry name" value="lambda repressor-like DNA-binding domains"/>
    <property type="match status" value="1"/>
</dbReference>
<feature type="domain" description="HTH cro/C1-type" evidence="1">
    <location>
        <begin position="7"/>
        <end position="60"/>
    </location>
</feature>
<dbReference type="InterPro" id="IPR001387">
    <property type="entry name" value="Cro/C1-type_HTH"/>
</dbReference>
<organism evidence="2 3">
    <name type="scientific">Ralstonia solanacearum</name>
    <name type="common">Pseudomonas solanacearum</name>
    <dbReference type="NCBI Taxonomy" id="305"/>
    <lineage>
        <taxon>Bacteria</taxon>
        <taxon>Pseudomonadati</taxon>
        <taxon>Pseudomonadota</taxon>
        <taxon>Betaproteobacteria</taxon>
        <taxon>Burkholderiales</taxon>
        <taxon>Burkholderiaceae</taxon>
        <taxon>Ralstonia</taxon>
        <taxon>Ralstonia solanacearum species complex</taxon>
    </lineage>
</organism>
<dbReference type="AlphaFoldDB" id="A0AA92K1N8"/>
<reference evidence="3" key="1">
    <citation type="submission" date="2020-04" db="EMBL/GenBank/DDBJ databases">
        <title>Ralstonia solanacearum UW576, UW763, UW773, and UW774.</title>
        <authorList>
            <person name="Steidl O."/>
            <person name="Truchon A."/>
            <person name="Allen C."/>
        </authorList>
    </citation>
    <scope>NUCLEOTIDE SEQUENCE [LARGE SCALE GENOMIC DNA]</scope>
    <source>
        <strain evidence="3">UW774</strain>
    </source>
</reference>
<proteinExistence type="predicted"/>
<evidence type="ECO:0000259" key="1">
    <source>
        <dbReference type="PROSITE" id="PS50943"/>
    </source>
</evidence>
<evidence type="ECO:0000313" key="3">
    <source>
        <dbReference type="Proteomes" id="UP000593970"/>
    </source>
</evidence>
<dbReference type="CDD" id="cd00093">
    <property type="entry name" value="HTH_XRE"/>
    <property type="match status" value="1"/>
</dbReference>
<name>A0AA92K1N8_RALSL</name>
<sequence length="142" mass="15301">MDFGERLKEERMRLGMNQTQFAAIAGVGKTTQINYESGSRAPDVAYLAAVAKIGADVQYVVTGVRSPASLAPDETVLLEGYRGLDAATRKRMLAFMLGGVEPPEKGDKPAQLSHFEGSMQVFHQAPTGGNFVGRDLVKKKGK</sequence>
<dbReference type="PROSITE" id="PS50943">
    <property type="entry name" value="HTH_CROC1"/>
    <property type="match status" value="1"/>
</dbReference>
<accession>A0AA92K1N8</accession>
<protein>
    <submittedName>
        <fullName evidence="2">Helix-turn-helix transcriptional regulator</fullName>
    </submittedName>
</protein>